<evidence type="ECO:0000256" key="2">
    <source>
        <dbReference type="ARBA" id="ARBA00023242"/>
    </source>
</evidence>
<dbReference type="GO" id="GO:0000781">
    <property type="term" value="C:chromosome, telomeric region"/>
    <property type="evidence" value="ECO:0007669"/>
    <property type="project" value="GOC"/>
</dbReference>
<sequence>MPYDLTEKQKKDKKTLNIESAENAKERKKREFECEAEKENVIKEVEQKLPKAKAKKVKFPVEDLEVPLDLKSMFLKKPLVKQSFNVPQESVGTMLAIWNFLMIFGRSLFLSFCTLDDFELSLCHNVASPRCNLVVEIHVALLNAIIRDRWLSKGKKRQIVPRKAIARNNSNEEDSDSEDETYSSREILKILEQKWDKRLISLNDGRKGWVSVLIGCIQQLSAHESMPNMDSILLRLVSNKTNLEKDFEENFAILEVQDKLQILSFLINITAKTSVIHSHIENCVEKLTELNKEKNGIIKKKRQILFSLTEISNGNIPSESSFGTNVNIPSESSFGTNVNIPSESSFGTNVNEITSDKISVNENELMAQKLKLEEEQATIQKREEEIEIEKRQYAFPRTTPLGYDRFYNKYYYFDCMGEAVGERYGAGRIFVEIPSTHDLQAMTEKEEQRFSKRRKVEENESNSSSNNQTQWGYYDDASQIDELQRWLNTKGSRELALNNELTTYYRDITSGMSMRQQDLVSSRTDQDLRRSRRTKVTLAVQSCMKWTNKLAQ</sequence>
<feature type="domain" description="DDT" evidence="5">
    <location>
        <begin position="88"/>
        <end position="151"/>
    </location>
</feature>
<name>A0A8H4A6Q4_GIGMA</name>
<proteinExistence type="predicted"/>
<evidence type="ECO:0000256" key="3">
    <source>
        <dbReference type="SAM" id="Coils"/>
    </source>
</evidence>
<dbReference type="Pfam" id="PF02791">
    <property type="entry name" value="DDT"/>
    <property type="match status" value="1"/>
</dbReference>
<dbReference type="OrthoDB" id="332390at2759"/>
<gene>
    <name evidence="6" type="ORF">F8M41_002850</name>
</gene>
<evidence type="ECO:0000256" key="1">
    <source>
        <dbReference type="ARBA" id="ARBA00004123"/>
    </source>
</evidence>
<comment type="subcellular location">
    <subcellularLocation>
        <location evidence="1">Nucleus</location>
    </subcellularLocation>
</comment>
<dbReference type="AlphaFoldDB" id="A0A8H4A6Q4"/>
<dbReference type="InterPro" id="IPR018501">
    <property type="entry name" value="DDT_dom"/>
</dbReference>
<keyword evidence="7" id="KW-1185">Reference proteome</keyword>
<protein>
    <submittedName>
        <fullName evidence="6">Chromatin remodeling complex protein</fullName>
    </submittedName>
</protein>
<feature type="region of interest" description="Disordered" evidence="4">
    <location>
        <begin position="1"/>
        <end position="22"/>
    </location>
</feature>
<dbReference type="PANTHER" id="PTHR32075:SF6">
    <property type="entry name" value="ISWI CHROMATIN-REMODELING COMPLEX SUBUNIT YPL216W-RELATED"/>
    <property type="match status" value="1"/>
</dbReference>
<dbReference type="SMART" id="SM00571">
    <property type="entry name" value="DDT"/>
    <property type="match status" value="1"/>
</dbReference>
<evidence type="ECO:0000313" key="6">
    <source>
        <dbReference type="EMBL" id="KAF0447036.1"/>
    </source>
</evidence>
<feature type="coiled-coil region" evidence="3">
    <location>
        <begin position="365"/>
        <end position="392"/>
    </location>
</feature>
<dbReference type="EMBL" id="WTPW01001242">
    <property type="protein sequence ID" value="KAF0447036.1"/>
    <property type="molecule type" value="Genomic_DNA"/>
</dbReference>
<dbReference type="Pfam" id="PF15613">
    <property type="entry name" value="WSD"/>
    <property type="match status" value="1"/>
</dbReference>
<dbReference type="PANTHER" id="PTHR32075">
    <property type="entry name" value="ISWI CHROMATIN-REMODELING COMPLEX SUBUNIT YPL216W-RELATED"/>
    <property type="match status" value="1"/>
</dbReference>
<evidence type="ECO:0000259" key="5">
    <source>
        <dbReference type="PROSITE" id="PS50827"/>
    </source>
</evidence>
<reference evidence="6 7" key="1">
    <citation type="journal article" date="2019" name="Environ. Microbiol.">
        <title>At the nexus of three kingdoms: the genome of the mycorrhizal fungus Gigaspora margarita provides insights into plant, endobacterial and fungal interactions.</title>
        <authorList>
            <person name="Venice F."/>
            <person name="Ghignone S."/>
            <person name="Salvioli di Fossalunga A."/>
            <person name="Amselem J."/>
            <person name="Novero M."/>
            <person name="Xianan X."/>
            <person name="Sedzielewska Toro K."/>
            <person name="Morin E."/>
            <person name="Lipzen A."/>
            <person name="Grigoriev I.V."/>
            <person name="Henrissat B."/>
            <person name="Martin F.M."/>
            <person name="Bonfante P."/>
        </authorList>
    </citation>
    <scope>NUCLEOTIDE SEQUENCE [LARGE SCALE GENOMIC DNA]</scope>
    <source>
        <strain evidence="6 7">BEG34</strain>
    </source>
</reference>
<dbReference type="PROSITE" id="PS50827">
    <property type="entry name" value="DDT"/>
    <property type="match status" value="1"/>
</dbReference>
<dbReference type="Proteomes" id="UP000439903">
    <property type="component" value="Unassembled WGS sequence"/>
</dbReference>
<evidence type="ECO:0000256" key="4">
    <source>
        <dbReference type="SAM" id="MobiDB-lite"/>
    </source>
</evidence>
<organism evidence="6 7">
    <name type="scientific">Gigaspora margarita</name>
    <dbReference type="NCBI Taxonomy" id="4874"/>
    <lineage>
        <taxon>Eukaryota</taxon>
        <taxon>Fungi</taxon>
        <taxon>Fungi incertae sedis</taxon>
        <taxon>Mucoromycota</taxon>
        <taxon>Glomeromycotina</taxon>
        <taxon>Glomeromycetes</taxon>
        <taxon>Diversisporales</taxon>
        <taxon>Gigasporaceae</taxon>
        <taxon>Gigaspora</taxon>
    </lineage>
</organism>
<accession>A0A8H4A6Q4</accession>
<keyword evidence="2" id="KW-0539">Nucleus</keyword>
<dbReference type="InterPro" id="IPR028941">
    <property type="entry name" value="WHIM2_dom"/>
</dbReference>
<evidence type="ECO:0000313" key="7">
    <source>
        <dbReference type="Proteomes" id="UP000439903"/>
    </source>
</evidence>
<dbReference type="GO" id="GO:0031509">
    <property type="term" value="P:subtelomeric heterochromatin formation"/>
    <property type="evidence" value="ECO:0007669"/>
    <property type="project" value="TreeGrafter"/>
</dbReference>
<dbReference type="GO" id="GO:0005634">
    <property type="term" value="C:nucleus"/>
    <property type="evidence" value="ECO:0007669"/>
    <property type="project" value="UniProtKB-SubCell"/>
</dbReference>
<keyword evidence="3" id="KW-0175">Coiled coil</keyword>
<comment type="caution">
    <text evidence="6">The sequence shown here is derived from an EMBL/GenBank/DDBJ whole genome shotgun (WGS) entry which is preliminary data.</text>
</comment>
<feature type="region of interest" description="Disordered" evidence="4">
    <location>
        <begin position="441"/>
        <end position="471"/>
    </location>
</feature>
<feature type="compositionally biased region" description="Basic and acidic residues" evidence="4">
    <location>
        <begin position="443"/>
        <end position="458"/>
    </location>
</feature>